<sequence length="78" mass="8593">MSQQFSIPTLNNLLSNSTSLLLSYSLLNLLSHLFASGRQSSLYDLLFSLLDFADLHSLLNSTSFDSHSLLFASSPILI</sequence>
<evidence type="ECO:0000313" key="2">
    <source>
        <dbReference type="Proteomes" id="UP000324748"/>
    </source>
</evidence>
<gene>
    <name evidence="1" type="ORF">PGT21_016955</name>
</gene>
<accession>A0A5B0QIS1</accession>
<keyword evidence="2" id="KW-1185">Reference proteome</keyword>
<proteinExistence type="predicted"/>
<name>A0A5B0QIS1_PUCGR</name>
<dbReference type="EMBL" id="VSWC01000015">
    <property type="protein sequence ID" value="KAA1112963.1"/>
    <property type="molecule type" value="Genomic_DNA"/>
</dbReference>
<reference evidence="1 2" key="1">
    <citation type="submission" date="2019-05" db="EMBL/GenBank/DDBJ databases">
        <title>Emergence of the Ug99 lineage of the wheat stem rust pathogen through somatic hybridization.</title>
        <authorList>
            <person name="Li F."/>
            <person name="Upadhyaya N.M."/>
            <person name="Sperschneider J."/>
            <person name="Matny O."/>
            <person name="Nguyen-Phuc H."/>
            <person name="Mago R."/>
            <person name="Raley C."/>
            <person name="Miller M.E."/>
            <person name="Silverstein K.A.T."/>
            <person name="Henningsen E."/>
            <person name="Hirsch C.D."/>
            <person name="Visser B."/>
            <person name="Pretorius Z.A."/>
            <person name="Steffenson B.J."/>
            <person name="Schwessinger B."/>
            <person name="Dodds P.N."/>
            <person name="Figueroa M."/>
        </authorList>
    </citation>
    <scope>NUCLEOTIDE SEQUENCE [LARGE SCALE GENOMIC DNA]</scope>
    <source>
        <strain evidence="1">21-0</strain>
    </source>
</reference>
<evidence type="ECO:0000313" key="1">
    <source>
        <dbReference type="EMBL" id="KAA1112963.1"/>
    </source>
</evidence>
<organism evidence="1 2">
    <name type="scientific">Puccinia graminis f. sp. tritici</name>
    <dbReference type="NCBI Taxonomy" id="56615"/>
    <lineage>
        <taxon>Eukaryota</taxon>
        <taxon>Fungi</taxon>
        <taxon>Dikarya</taxon>
        <taxon>Basidiomycota</taxon>
        <taxon>Pucciniomycotina</taxon>
        <taxon>Pucciniomycetes</taxon>
        <taxon>Pucciniales</taxon>
        <taxon>Pucciniaceae</taxon>
        <taxon>Puccinia</taxon>
    </lineage>
</organism>
<dbReference type="AlphaFoldDB" id="A0A5B0QIS1"/>
<comment type="caution">
    <text evidence="1">The sequence shown here is derived from an EMBL/GenBank/DDBJ whole genome shotgun (WGS) entry which is preliminary data.</text>
</comment>
<dbReference type="Proteomes" id="UP000324748">
    <property type="component" value="Unassembled WGS sequence"/>
</dbReference>
<protein>
    <submittedName>
        <fullName evidence="1">Uncharacterized protein</fullName>
    </submittedName>
</protein>